<comment type="caution">
    <text evidence="1">The sequence shown here is derived from an EMBL/GenBank/DDBJ whole genome shotgun (WGS) entry which is preliminary data.</text>
</comment>
<sequence>DAAEESPGFENFLYAAGPSNAQPHQPIVVTLPSALNPWEEKNLREKEQLNEELRRLRIQMEHEQLRENSPVPSRPFQGTRGQVLTPYPTLDQLEPIDNDLNHLKERLRQLMEMVQYHGYLLNSIYPNRPHNFEAGPCNGLDD</sequence>
<proteinExistence type="predicted"/>
<feature type="non-terminal residue" evidence="1">
    <location>
        <position position="1"/>
    </location>
</feature>
<gene>
    <name evidence="1" type="ORF">QAD02_000070</name>
</gene>
<evidence type="ECO:0000313" key="2">
    <source>
        <dbReference type="Proteomes" id="UP001239111"/>
    </source>
</evidence>
<feature type="non-terminal residue" evidence="1">
    <location>
        <position position="142"/>
    </location>
</feature>
<evidence type="ECO:0000313" key="1">
    <source>
        <dbReference type="EMBL" id="KAJ8668811.1"/>
    </source>
</evidence>
<dbReference type="EMBL" id="CM056743">
    <property type="protein sequence ID" value="KAJ8668811.1"/>
    <property type="molecule type" value="Genomic_DNA"/>
</dbReference>
<protein>
    <submittedName>
        <fullName evidence="1">Uncharacterized protein</fullName>
    </submittedName>
</protein>
<dbReference type="Proteomes" id="UP001239111">
    <property type="component" value="Chromosome 3"/>
</dbReference>
<accession>A0ACC2NCJ3</accession>
<reference evidence="1" key="1">
    <citation type="submission" date="2023-04" db="EMBL/GenBank/DDBJ databases">
        <title>A chromosome-level genome assembly of the parasitoid wasp Eretmocerus hayati.</title>
        <authorList>
            <person name="Zhong Y."/>
            <person name="Liu S."/>
            <person name="Liu Y."/>
        </authorList>
    </citation>
    <scope>NUCLEOTIDE SEQUENCE</scope>
    <source>
        <strain evidence="1">ZJU_SS_LIU_2023</strain>
    </source>
</reference>
<name>A0ACC2NCJ3_9HYME</name>
<keyword evidence="2" id="KW-1185">Reference proteome</keyword>
<organism evidence="1 2">
    <name type="scientific">Eretmocerus hayati</name>
    <dbReference type="NCBI Taxonomy" id="131215"/>
    <lineage>
        <taxon>Eukaryota</taxon>
        <taxon>Metazoa</taxon>
        <taxon>Ecdysozoa</taxon>
        <taxon>Arthropoda</taxon>
        <taxon>Hexapoda</taxon>
        <taxon>Insecta</taxon>
        <taxon>Pterygota</taxon>
        <taxon>Neoptera</taxon>
        <taxon>Endopterygota</taxon>
        <taxon>Hymenoptera</taxon>
        <taxon>Apocrita</taxon>
        <taxon>Proctotrupomorpha</taxon>
        <taxon>Chalcidoidea</taxon>
        <taxon>Aphelinidae</taxon>
        <taxon>Aphelininae</taxon>
        <taxon>Eretmocerus</taxon>
    </lineage>
</organism>